<dbReference type="PANTHER" id="PTHR30582:SF2">
    <property type="entry name" value="L,D-TRANSPEPTIDASE YCIB-RELATED"/>
    <property type="match status" value="1"/>
</dbReference>
<dbReference type="Proteomes" id="UP000004705">
    <property type="component" value="Chromosome"/>
</dbReference>
<evidence type="ECO:0000259" key="14">
    <source>
        <dbReference type="PROSITE" id="PS52029"/>
    </source>
</evidence>
<dbReference type="CDD" id="cd13432">
    <property type="entry name" value="LDT_IgD_like_2"/>
    <property type="match status" value="1"/>
</dbReference>
<evidence type="ECO:0000256" key="12">
    <source>
        <dbReference type="ARBA" id="ARBA00060592"/>
    </source>
</evidence>
<dbReference type="OrthoDB" id="5242354at2"/>
<dbReference type="GO" id="GO:0005576">
    <property type="term" value="C:extracellular region"/>
    <property type="evidence" value="ECO:0007669"/>
    <property type="project" value="TreeGrafter"/>
</dbReference>
<comment type="pathway">
    <text evidence="1 13">Cell wall biogenesis; peptidoglycan biosynthesis.</text>
</comment>
<keyword evidence="6 13" id="KW-0573">Peptidoglycan synthesis</keyword>
<dbReference type="GO" id="GO:0018104">
    <property type="term" value="P:peptidoglycan-protein cross-linking"/>
    <property type="evidence" value="ECO:0007669"/>
    <property type="project" value="TreeGrafter"/>
</dbReference>
<evidence type="ECO:0000256" key="6">
    <source>
        <dbReference type="ARBA" id="ARBA00022984"/>
    </source>
</evidence>
<dbReference type="Pfam" id="PF03734">
    <property type="entry name" value="YkuD"/>
    <property type="match status" value="1"/>
</dbReference>
<dbReference type="FunFam" id="2.40.440.10:FF:000005">
    <property type="entry name" value="L,D-transpeptidase 2"/>
    <property type="match status" value="1"/>
</dbReference>
<keyword evidence="4" id="KW-0732">Signal</keyword>
<dbReference type="InterPro" id="IPR005490">
    <property type="entry name" value="LD_TPept_cat_dom"/>
</dbReference>
<keyword evidence="5 13" id="KW-0133">Cell shape</keyword>
<dbReference type="EMBL" id="CM001466">
    <property type="protein sequence ID" value="EHY88540.1"/>
    <property type="molecule type" value="Genomic_DNA"/>
</dbReference>
<dbReference type="Gene3D" id="2.60.40.3710">
    <property type="match status" value="1"/>
</dbReference>
<keyword evidence="7" id="KW-0472">Membrane</keyword>
<dbReference type="CDD" id="cd16913">
    <property type="entry name" value="YkuD_like"/>
    <property type="match status" value="1"/>
</dbReference>
<evidence type="ECO:0000256" key="8">
    <source>
        <dbReference type="ARBA" id="ARBA00023139"/>
    </source>
</evidence>
<name>H8GA13_9PSEU</name>
<evidence type="ECO:0000256" key="3">
    <source>
        <dbReference type="ARBA" id="ARBA00022679"/>
    </source>
</evidence>
<dbReference type="InterPro" id="IPR050979">
    <property type="entry name" value="LD-transpeptidase"/>
</dbReference>
<evidence type="ECO:0000256" key="10">
    <source>
        <dbReference type="ARBA" id="ARBA00023315"/>
    </source>
</evidence>
<comment type="pathway">
    <text evidence="12">Glycan biosynthesis.</text>
</comment>
<proteinExistence type="predicted"/>
<keyword evidence="8" id="KW-0564">Palmitate</keyword>
<reference evidence="15 16" key="1">
    <citation type="journal article" date="2012" name="Stand. Genomic Sci.">
        <title>Genome sequence of the soil bacterium Saccharomonospora azurea type strain (NA-128(T)).</title>
        <authorList>
            <person name="Klenk H.P."/>
            <person name="Held B."/>
            <person name="Lucas S."/>
            <person name="Lapidus A."/>
            <person name="Copeland A."/>
            <person name="Hammon N."/>
            <person name="Pitluck S."/>
            <person name="Goodwin L.A."/>
            <person name="Han C."/>
            <person name="Tapia R."/>
            <person name="Brambilla E.M."/>
            <person name="Potter G."/>
            <person name="Land M."/>
            <person name="Ivanova N."/>
            <person name="Rohde M."/>
            <person name="Goker M."/>
            <person name="Detter J.C."/>
            <person name="Kyrpides N.C."/>
            <person name="Woyke T."/>
        </authorList>
    </citation>
    <scope>NUCLEOTIDE SEQUENCE [LARGE SCALE GENOMIC DNA]</scope>
    <source>
        <strain evidence="15 16">NA-128</strain>
    </source>
</reference>
<evidence type="ECO:0000256" key="2">
    <source>
        <dbReference type="ARBA" id="ARBA00022475"/>
    </source>
</evidence>
<dbReference type="SUPFAM" id="SSF141523">
    <property type="entry name" value="L,D-transpeptidase catalytic domain-like"/>
    <property type="match status" value="1"/>
</dbReference>
<dbReference type="GO" id="GO:0008360">
    <property type="term" value="P:regulation of cell shape"/>
    <property type="evidence" value="ECO:0007669"/>
    <property type="project" value="UniProtKB-UniRule"/>
</dbReference>
<evidence type="ECO:0000256" key="13">
    <source>
        <dbReference type="PROSITE-ProRule" id="PRU01373"/>
    </source>
</evidence>
<feature type="active site" description="Nucleophile" evidence="13">
    <location>
        <position position="355"/>
    </location>
</feature>
<evidence type="ECO:0000256" key="11">
    <source>
        <dbReference type="ARBA" id="ARBA00023316"/>
    </source>
</evidence>
<feature type="active site" description="Proton donor/acceptor" evidence="13">
    <location>
        <position position="337"/>
    </location>
</feature>
<keyword evidence="11 13" id="KW-0961">Cell wall biogenesis/degradation</keyword>
<dbReference type="Pfam" id="PF17964">
    <property type="entry name" value="Big_10"/>
    <property type="match status" value="1"/>
</dbReference>
<accession>H8GA13</accession>
<gene>
    <name evidence="15" type="ORF">SacazDRAFT_01614</name>
</gene>
<dbReference type="PANTHER" id="PTHR30582">
    <property type="entry name" value="L,D-TRANSPEPTIDASE"/>
    <property type="match status" value="1"/>
</dbReference>
<dbReference type="UniPathway" id="UPA00219"/>
<evidence type="ECO:0000256" key="5">
    <source>
        <dbReference type="ARBA" id="ARBA00022960"/>
    </source>
</evidence>
<dbReference type="InterPro" id="IPR041280">
    <property type="entry name" value="Big_10"/>
</dbReference>
<dbReference type="GO" id="GO:0016746">
    <property type="term" value="F:acyltransferase activity"/>
    <property type="evidence" value="ECO:0007669"/>
    <property type="project" value="UniProtKB-KW"/>
</dbReference>
<keyword evidence="10" id="KW-0012">Acyltransferase</keyword>
<dbReference type="HOGENOM" id="CLU_039404_3_0_11"/>
<feature type="domain" description="L,D-TPase catalytic" evidence="14">
    <location>
        <begin position="254"/>
        <end position="379"/>
    </location>
</feature>
<dbReference type="RefSeq" id="WP_005440357.1">
    <property type="nucleotide sequence ID" value="NZ_CM001466.1"/>
</dbReference>
<dbReference type="Gene3D" id="2.40.440.10">
    <property type="entry name" value="L,D-transpeptidase catalytic domain-like"/>
    <property type="match status" value="1"/>
</dbReference>
<keyword evidence="16" id="KW-1185">Reference proteome</keyword>
<evidence type="ECO:0000313" key="16">
    <source>
        <dbReference type="Proteomes" id="UP000004705"/>
    </source>
</evidence>
<dbReference type="InterPro" id="IPR038063">
    <property type="entry name" value="Transpep_catalytic_dom"/>
</dbReference>
<dbReference type="PROSITE" id="PS52029">
    <property type="entry name" value="LD_TPASE"/>
    <property type="match status" value="1"/>
</dbReference>
<evidence type="ECO:0000256" key="1">
    <source>
        <dbReference type="ARBA" id="ARBA00004752"/>
    </source>
</evidence>
<dbReference type="GO" id="GO:0071972">
    <property type="term" value="F:peptidoglycan L,D-transpeptidase activity"/>
    <property type="evidence" value="ECO:0007669"/>
    <property type="project" value="TreeGrafter"/>
</dbReference>
<dbReference type="Gene3D" id="2.60.40.3780">
    <property type="match status" value="1"/>
</dbReference>
<dbReference type="GO" id="GO:0071555">
    <property type="term" value="P:cell wall organization"/>
    <property type="evidence" value="ECO:0007669"/>
    <property type="project" value="UniProtKB-UniRule"/>
</dbReference>
<organism evidence="15 16">
    <name type="scientific">Saccharomonospora azurea NA-128</name>
    <dbReference type="NCBI Taxonomy" id="882081"/>
    <lineage>
        <taxon>Bacteria</taxon>
        <taxon>Bacillati</taxon>
        <taxon>Actinomycetota</taxon>
        <taxon>Actinomycetes</taxon>
        <taxon>Pseudonocardiales</taxon>
        <taxon>Pseudonocardiaceae</taxon>
        <taxon>Saccharomonospora</taxon>
    </lineage>
</organism>
<dbReference type="AlphaFoldDB" id="H8GA13"/>
<evidence type="ECO:0000256" key="4">
    <source>
        <dbReference type="ARBA" id="ARBA00022729"/>
    </source>
</evidence>
<evidence type="ECO:0000256" key="9">
    <source>
        <dbReference type="ARBA" id="ARBA00023288"/>
    </source>
</evidence>
<keyword evidence="2" id="KW-1003">Cell membrane</keyword>
<protein>
    <recommendedName>
        <fullName evidence="14">L,D-TPase catalytic domain-containing protein</fullName>
    </recommendedName>
</protein>
<keyword evidence="9" id="KW-0449">Lipoprotein</keyword>
<keyword evidence="3" id="KW-0808">Transferase</keyword>
<evidence type="ECO:0000256" key="7">
    <source>
        <dbReference type="ARBA" id="ARBA00023136"/>
    </source>
</evidence>
<sequence length="404" mass="43188">MSWRKRVVMVSRTRGLSTRTSGLWGALLLVVAVVAGCSSAAETGSTGESAATTTEAPKPALLALSVSDGDDDVEPRRPITVNVEHGTITAASLIGKHGTHVEDELRSDGTSWTTTEPLGYGKTYTLTVEATGDDGAKISEESTFTTATPARTVAVSINVWDDETVGVGMPLIFDFTGSVPDKDAAENALDIAAEPATEGDFRWFGDTRVIWRPKEYWKPGTKVSIDAGVYGTNLGDGTYGVEDRSVDFTVGDELVAVADGRDHTMTVSINGKKVKTLPISMGKPSSPTPAGTYTVMSEHHGYTMDSSTYGVPVDSATGYRTYVDYAVRLSNSGIFYHSAPWSLGDQGNNNVSAGCINLSTENAAWLMGKTKRGDVFTVERSGGPELEPTDGWSVWQLSWEEWQS</sequence>
<evidence type="ECO:0000313" key="15">
    <source>
        <dbReference type="EMBL" id="EHY88540.1"/>
    </source>
</evidence>